<evidence type="ECO:0000313" key="1">
    <source>
        <dbReference type="EMBL" id="QPB08670.1"/>
    </source>
</evidence>
<organism evidence="1 2">
    <name type="scientific">Burkholderia phage Mica</name>
    <dbReference type="NCBI Taxonomy" id="2767579"/>
    <lineage>
        <taxon>Viruses</taxon>
        <taxon>Duplodnaviria</taxon>
        <taxon>Heunggongvirae</taxon>
        <taxon>Uroviricota</taxon>
        <taxon>Caudoviricetes</taxon>
        <taxon>Micavirus</taxon>
        <taxon>Micavirus Mica</taxon>
    </lineage>
</organism>
<accession>A0A873WBR6</accession>
<evidence type="ECO:0000313" key="2">
    <source>
        <dbReference type="Proteomes" id="UP000663491"/>
    </source>
</evidence>
<dbReference type="Proteomes" id="UP000663491">
    <property type="component" value="Segment"/>
</dbReference>
<keyword evidence="2" id="KW-1185">Reference proteome</keyword>
<dbReference type="EMBL" id="MT701586">
    <property type="protein sequence ID" value="QPB08670.1"/>
    <property type="molecule type" value="Genomic_DNA"/>
</dbReference>
<dbReference type="SUPFAM" id="SSF47226">
    <property type="entry name" value="Histidine-containing phosphotransfer domain, HPT domain"/>
    <property type="match status" value="1"/>
</dbReference>
<reference evidence="1" key="1">
    <citation type="submission" date="2020-07" db="EMBL/GenBank/DDBJ databases">
        <title>Complete genome sequence of Burkholderia cenocepacia myophage Mica.</title>
        <authorList>
            <person name="Garcia J.A."/>
            <person name="Yao G.W."/>
            <person name="Guadalupe Vizoso-Pinto M."/>
            <person name="Gonzalez C."/>
            <person name="Liu M.L."/>
            <person name="Gill J."/>
        </authorList>
    </citation>
    <scope>NUCLEOTIDE SEQUENCE</scope>
</reference>
<proteinExistence type="predicted"/>
<sequence length="83" mass="9170">MKTAYELLLDAPDEQIKRLQLALKAIAAGEWQDAAHFLRNAADEEGATAWGAEARALAEACMKQINPYRLVAENAKTARVWNS</sequence>
<protein>
    <submittedName>
        <fullName evidence="1">Uncharacterized protein</fullName>
    </submittedName>
</protein>
<name>A0A873WBR6_9CAUD</name>
<dbReference type="GO" id="GO:0000160">
    <property type="term" value="P:phosphorelay signal transduction system"/>
    <property type="evidence" value="ECO:0007669"/>
    <property type="project" value="InterPro"/>
</dbReference>
<dbReference type="InterPro" id="IPR036641">
    <property type="entry name" value="HPT_dom_sf"/>
</dbReference>
<gene>
    <name evidence="1" type="ORF">CPT_Mica_058</name>
</gene>